<evidence type="ECO:0000313" key="2">
    <source>
        <dbReference type="EMBL" id="CAF1772934.1"/>
    </source>
</evidence>
<accession>A0A816J454</accession>
<keyword evidence="1" id="KW-0812">Transmembrane</keyword>
<dbReference type="AlphaFoldDB" id="A0A816J454"/>
<evidence type="ECO:0000256" key="1">
    <source>
        <dbReference type="SAM" id="Phobius"/>
    </source>
</evidence>
<keyword evidence="1" id="KW-0472">Membrane</keyword>
<proteinExistence type="predicted"/>
<protein>
    <submittedName>
        <fullName evidence="2">(rape) hypothetical protein</fullName>
    </submittedName>
</protein>
<organism evidence="2">
    <name type="scientific">Brassica napus</name>
    <name type="common">Rape</name>
    <dbReference type="NCBI Taxonomy" id="3708"/>
    <lineage>
        <taxon>Eukaryota</taxon>
        <taxon>Viridiplantae</taxon>
        <taxon>Streptophyta</taxon>
        <taxon>Embryophyta</taxon>
        <taxon>Tracheophyta</taxon>
        <taxon>Spermatophyta</taxon>
        <taxon>Magnoliopsida</taxon>
        <taxon>eudicotyledons</taxon>
        <taxon>Gunneridae</taxon>
        <taxon>Pentapetalae</taxon>
        <taxon>rosids</taxon>
        <taxon>malvids</taxon>
        <taxon>Brassicales</taxon>
        <taxon>Brassicaceae</taxon>
        <taxon>Brassiceae</taxon>
        <taxon>Brassica</taxon>
    </lineage>
</organism>
<reference evidence="2" key="1">
    <citation type="submission" date="2021-01" db="EMBL/GenBank/DDBJ databases">
        <authorList>
            <consortium name="Genoscope - CEA"/>
            <person name="William W."/>
        </authorList>
    </citation>
    <scope>NUCLEOTIDE SEQUENCE</scope>
</reference>
<gene>
    <name evidence="2" type="ORF">DARMORV10_C09P53440.1</name>
</gene>
<dbReference type="EMBL" id="HG994373">
    <property type="protein sequence ID" value="CAF1772934.1"/>
    <property type="molecule type" value="Genomic_DNA"/>
</dbReference>
<name>A0A816J454_BRANA</name>
<dbReference type="Proteomes" id="UP001295469">
    <property type="component" value="Chromosome C09"/>
</dbReference>
<feature type="transmembrane region" description="Helical" evidence="1">
    <location>
        <begin position="21"/>
        <end position="45"/>
    </location>
</feature>
<sequence length="54" mass="5965">MWLWLRISSKAAVFGCGRTDVILTSYFLGKAAVIYCCCGCSFIIFQQSCGVFSL</sequence>
<keyword evidence="1" id="KW-1133">Transmembrane helix</keyword>